<protein>
    <recommendedName>
        <fullName evidence="8">Sulfatase N-terminal domain-containing protein</fullName>
    </recommendedName>
</protein>
<comment type="caution">
    <text evidence="9">The sequence shown here is derived from an EMBL/GenBank/DDBJ whole genome shotgun (WGS) entry which is preliminary data.</text>
</comment>
<proteinExistence type="predicted"/>
<dbReference type="OrthoDB" id="243547at2"/>
<evidence type="ECO:0000256" key="3">
    <source>
        <dbReference type="ARBA" id="ARBA00022475"/>
    </source>
</evidence>
<dbReference type="InterPro" id="IPR017850">
    <property type="entry name" value="Alkaline_phosphatase_core_sf"/>
</dbReference>
<feature type="domain" description="Sulfatase N-terminal" evidence="8">
    <location>
        <begin position="277"/>
        <end position="517"/>
    </location>
</feature>
<evidence type="ECO:0000256" key="7">
    <source>
        <dbReference type="SAM" id="Phobius"/>
    </source>
</evidence>
<dbReference type="PANTHER" id="PTHR47371:SF3">
    <property type="entry name" value="PHOSPHOGLYCEROL TRANSFERASE I"/>
    <property type="match status" value="1"/>
</dbReference>
<gene>
    <name evidence="9" type="ORF">C823_05111</name>
</gene>
<reference evidence="9 10" key="1">
    <citation type="journal article" date="2014" name="Genome Announc.">
        <title>Draft genome sequences of the altered schaedler flora, a defined bacterial community from gnotobiotic mice.</title>
        <authorList>
            <person name="Wannemuehler M.J."/>
            <person name="Overstreet A.M."/>
            <person name="Ward D.V."/>
            <person name="Phillips G.J."/>
        </authorList>
    </citation>
    <scope>NUCLEOTIDE SEQUENCE [LARGE SCALE GENOMIC DNA]</scope>
    <source>
        <strain evidence="9 10">ASF492</strain>
    </source>
</reference>
<evidence type="ECO:0000256" key="6">
    <source>
        <dbReference type="ARBA" id="ARBA00023136"/>
    </source>
</evidence>
<feature type="transmembrane region" description="Helical" evidence="7">
    <location>
        <begin position="176"/>
        <end position="196"/>
    </location>
</feature>
<feature type="transmembrane region" description="Helical" evidence="7">
    <location>
        <begin position="143"/>
        <end position="164"/>
    </location>
</feature>
<evidence type="ECO:0000313" key="9">
    <source>
        <dbReference type="EMBL" id="EMZ20298.1"/>
    </source>
</evidence>
<evidence type="ECO:0000256" key="4">
    <source>
        <dbReference type="ARBA" id="ARBA00022692"/>
    </source>
</evidence>
<keyword evidence="3" id="KW-1003">Cell membrane</keyword>
<organism evidence="9 10">
    <name type="scientific">Eubacterium plexicaudatum ASF492</name>
    <dbReference type="NCBI Taxonomy" id="1235802"/>
    <lineage>
        <taxon>Bacteria</taxon>
        <taxon>Bacillati</taxon>
        <taxon>Bacillota</taxon>
        <taxon>Clostridia</taxon>
        <taxon>Eubacteriales</taxon>
        <taxon>Eubacteriaceae</taxon>
        <taxon>Eubacterium</taxon>
    </lineage>
</organism>
<feature type="transmembrane region" description="Helical" evidence="7">
    <location>
        <begin position="29"/>
        <end position="49"/>
    </location>
</feature>
<dbReference type="Gene3D" id="3.40.720.10">
    <property type="entry name" value="Alkaline Phosphatase, subunit A"/>
    <property type="match status" value="1"/>
</dbReference>
<evidence type="ECO:0000259" key="8">
    <source>
        <dbReference type="Pfam" id="PF00884"/>
    </source>
</evidence>
<keyword evidence="4 7" id="KW-0812">Transmembrane</keyword>
<comment type="pathway">
    <text evidence="2">Cell wall biogenesis; lipoteichoic acid biosynthesis.</text>
</comment>
<dbReference type="HOGENOM" id="CLU_014385_3_2_9"/>
<dbReference type="SUPFAM" id="SSF53649">
    <property type="entry name" value="Alkaline phosphatase-like"/>
    <property type="match status" value="1"/>
</dbReference>
<dbReference type="Pfam" id="PF00884">
    <property type="entry name" value="Sulfatase"/>
    <property type="match status" value="1"/>
</dbReference>
<dbReference type="CDD" id="cd16015">
    <property type="entry name" value="LTA_synthase"/>
    <property type="match status" value="1"/>
</dbReference>
<keyword evidence="6 7" id="KW-0472">Membrane</keyword>
<comment type="subcellular location">
    <subcellularLocation>
        <location evidence="1">Cell membrane</location>
        <topology evidence="1">Multi-pass membrane protein</topology>
    </subcellularLocation>
</comment>
<dbReference type="Proteomes" id="UP000012589">
    <property type="component" value="Unassembled WGS sequence"/>
</dbReference>
<accession>N2A1I6</accession>
<evidence type="ECO:0000313" key="10">
    <source>
        <dbReference type="Proteomes" id="UP000012589"/>
    </source>
</evidence>
<evidence type="ECO:0000256" key="2">
    <source>
        <dbReference type="ARBA" id="ARBA00004936"/>
    </source>
</evidence>
<name>N2A1I6_9FIRM</name>
<evidence type="ECO:0000256" key="5">
    <source>
        <dbReference type="ARBA" id="ARBA00022989"/>
    </source>
</evidence>
<dbReference type="eggNOG" id="COG1368">
    <property type="taxonomic scope" value="Bacteria"/>
</dbReference>
<dbReference type="EMBL" id="AQFT01000148">
    <property type="protein sequence ID" value="EMZ20298.1"/>
    <property type="molecule type" value="Genomic_DNA"/>
</dbReference>
<dbReference type="InterPro" id="IPR050448">
    <property type="entry name" value="OpgB/LTA_synthase_biosynth"/>
</dbReference>
<keyword evidence="10" id="KW-1185">Reference proteome</keyword>
<feature type="transmembrane region" description="Helical" evidence="7">
    <location>
        <begin position="96"/>
        <end position="115"/>
    </location>
</feature>
<sequence>MKKIFNNKWHRPTQASDSKKRDYSRQVALLNRYSLLFHALLSCMLIFIIEACSRRSIVDAAVFFSSHAFAFFFNALIIFFTLSVVYLFRRRTLMRIIISCIWLLLGIINGCVLSQRVTPFGYTDLKCISDLLTMTNTQYFTKTQEICVIILLCVLVVFLIIFALKGPKFQGHPHKIRAACFCAGMGMVMSLATTMAHSSEQMASYFANIAQGYSDYGFVYGFSSSVMDRGMSKPKDYSESTIKAIKQSVAQAKEEASSYKIAQNDQVISDSAKKQQPNIICVLLESFMDPTEINYLKLSQDPIPNFRALSDQFTSGYLSVPVVGAGTANSEFEVLTGMNLRFFGTGEYPYKTILKQTNCESIASDLSATGYGTHVVHNNGGNFYSRANAFSQFGFDTFISKEMMNIQEYTPLGSWPTDDILIGETKKALDSTPDQADFVYTITVQGHGNYPEEKIIENPEIKVSGAQTEEQNNQWEYYVNQIHEVDKFIKNLTDMLSERNEDTILVLFGDHLPTMGLADEDLKSGDIFKTKYATWNNFGLEKKDADLAAYQLLAYATDQAGIHEGTIFTYHQAENYRSDSELYQNRLENLQYDILYGERYCYDGLDLYPASDLQMGVDKTHIKYYRKNADGSLSILGDHFTNWSRIYVNDTKMSTTFVSDTELILSADDTSDLENGDVLKVCQVGSSSTIFRTTENTVSYYTADEPVAEADSSLETTVSDSDE</sequence>
<dbReference type="PANTHER" id="PTHR47371">
    <property type="entry name" value="LIPOTEICHOIC ACID SYNTHASE"/>
    <property type="match status" value="1"/>
</dbReference>
<evidence type="ECO:0000256" key="1">
    <source>
        <dbReference type="ARBA" id="ARBA00004651"/>
    </source>
</evidence>
<dbReference type="AlphaFoldDB" id="N2A1I6"/>
<feature type="transmembrane region" description="Helical" evidence="7">
    <location>
        <begin position="69"/>
        <end position="89"/>
    </location>
</feature>
<keyword evidence="5 7" id="KW-1133">Transmembrane helix</keyword>
<dbReference type="InterPro" id="IPR000917">
    <property type="entry name" value="Sulfatase_N"/>
</dbReference>
<dbReference type="GO" id="GO:0005886">
    <property type="term" value="C:plasma membrane"/>
    <property type="evidence" value="ECO:0007669"/>
    <property type="project" value="UniProtKB-SubCell"/>
</dbReference>
<dbReference type="PATRIC" id="fig|1235802.3.peg.5392"/>
<dbReference type="STRING" id="1235802.C823_05111"/>